<evidence type="ECO:0000313" key="4">
    <source>
        <dbReference type="Proteomes" id="UP000307244"/>
    </source>
</evidence>
<sequence length="178" mass="20030">MKRIYLLILLSICCTSSYAQNSKTNINNFLVKESLLKNSKLAIIAADSTENPLEQINGIYTFTVSGFSQTLTFNDGVAILPMKLEKSAFVYIKHENDQGTHSKLLYVYKKDGTLSPYAISSVWLVLFPAAIILLAFTFRKFIIAAVVIMLVFIYFNHSNGLNLSTFFESIFDGLKNLF</sequence>
<keyword evidence="1" id="KW-1133">Transmembrane helix</keyword>
<dbReference type="EMBL" id="SWBQ01000006">
    <property type="protein sequence ID" value="TKC03920.1"/>
    <property type="molecule type" value="Genomic_DNA"/>
</dbReference>
<keyword evidence="2" id="KW-0732">Signal</keyword>
<proteinExistence type="predicted"/>
<feature type="transmembrane region" description="Helical" evidence="1">
    <location>
        <begin position="114"/>
        <end position="134"/>
    </location>
</feature>
<keyword evidence="1" id="KW-0812">Transmembrane</keyword>
<organism evidence="3 4">
    <name type="scientific">Pedobacter frigoris</name>
    <dbReference type="NCBI Taxonomy" id="2571272"/>
    <lineage>
        <taxon>Bacteria</taxon>
        <taxon>Pseudomonadati</taxon>
        <taxon>Bacteroidota</taxon>
        <taxon>Sphingobacteriia</taxon>
        <taxon>Sphingobacteriales</taxon>
        <taxon>Sphingobacteriaceae</taxon>
        <taxon>Pedobacter</taxon>
    </lineage>
</organism>
<feature type="signal peptide" evidence="2">
    <location>
        <begin position="1"/>
        <end position="19"/>
    </location>
</feature>
<protein>
    <submittedName>
        <fullName evidence="3">Uncharacterized protein</fullName>
    </submittedName>
</protein>
<evidence type="ECO:0000256" key="2">
    <source>
        <dbReference type="SAM" id="SignalP"/>
    </source>
</evidence>
<evidence type="ECO:0000313" key="3">
    <source>
        <dbReference type="EMBL" id="TKC03920.1"/>
    </source>
</evidence>
<dbReference type="AlphaFoldDB" id="A0A4U1CCM4"/>
<comment type="caution">
    <text evidence="3">The sequence shown here is derived from an EMBL/GenBank/DDBJ whole genome shotgun (WGS) entry which is preliminary data.</text>
</comment>
<feature type="transmembrane region" description="Helical" evidence="1">
    <location>
        <begin position="141"/>
        <end position="157"/>
    </location>
</feature>
<dbReference type="OrthoDB" id="793869at2"/>
<keyword evidence="1" id="KW-0472">Membrane</keyword>
<keyword evidence="4" id="KW-1185">Reference proteome</keyword>
<gene>
    <name evidence="3" type="ORF">FA047_18380</name>
</gene>
<accession>A0A4U1CCM4</accession>
<evidence type="ECO:0000256" key="1">
    <source>
        <dbReference type="SAM" id="Phobius"/>
    </source>
</evidence>
<dbReference type="RefSeq" id="WP_136837558.1">
    <property type="nucleotide sequence ID" value="NZ_SWBQ01000006.1"/>
</dbReference>
<dbReference type="Proteomes" id="UP000307244">
    <property type="component" value="Unassembled WGS sequence"/>
</dbReference>
<feature type="chain" id="PRO_5020655909" evidence="2">
    <location>
        <begin position="20"/>
        <end position="178"/>
    </location>
</feature>
<name>A0A4U1CCM4_9SPHI</name>
<reference evidence="3 4" key="1">
    <citation type="submission" date="2019-04" db="EMBL/GenBank/DDBJ databases">
        <title>Pedobacter sp. RP-3-15 sp. nov., isolated from Arctic soil.</title>
        <authorList>
            <person name="Dahal R.H."/>
            <person name="Kim D.-U."/>
        </authorList>
    </citation>
    <scope>NUCLEOTIDE SEQUENCE [LARGE SCALE GENOMIC DNA]</scope>
    <source>
        <strain evidence="3 4">RP-3-15</strain>
    </source>
</reference>